<dbReference type="Proteomes" id="UP000256805">
    <property type="component" value="Unassembled WGS sequence"/>
</dbReference>
<evidence type="ECO:0000313" key="1">
    <source>
        <dbReference type="EMBL" id="SPS02673.1"/>
    </source>
</evidence>
<protein>
    <submittedName>
        <fullName evidence="1">Uncharacterized protein</fullName>
    </submittedName>
</protein>
<accession>A0A375JF99</accession>
<proteinExistence type="predicted"/>
<evidence type="ECO:0000313" key="2">
    <source>
        <dbReference type="Proteomes" id="UP000256805"/>
    </source>
</evidence>
<dbReference type="EMBL" id="OVTA01000083">
    <property type="protein sequence ID" value="SPS02673.1"/>
    <property type="molecule type" value="Genomic_DNA"/>
</dbReference>
<reference evidence="1 2" key="1">
    <citation type="submission" date="2018-01" db="EMBL/GenBank/DDBJ databases">
        <authorList>
            <person name="Gaut B.S."/>
            <person name="Morton B.R."/>
            <person name="Clegg M.T."/>
            <person name="Duvall M.R."/>
        </authorList>
    </citation>
    <scope>NUCLEOTIDE SEQUENCE [LARGE SCALE GENOMIC DNA]</scope>
    <source>
        <strain evidence="1">Cupriavidus taiwanensis cmp 52</strain>
    </source>
</reference>
<organism evidence="1 2">
    <name type="scientific">Cupriavidus taiwanensis</name>
    <dbReference type="NCBI Taxonomy" id="164546"/>
    <lineage>
        <taxon>Bacteria</taxon>
        <taxon>Pseudomonadati</taxon>
        <taxon>Pseudomonadota</taxon>
        <taxon>Betaproteobacteria</taxon>
        <taxon>Burkholderiales</taxon>
        <taxon>Burkholderiaceae</taxon>
        <taxon>Cupriavidus</taxon>
    </lineage>
</organism>
<name>A0A375JF99_9BURK</name>
<sequence>MTLTQAFVVVPRRQAQPVLGIWDQVASSPLKGQVPPCSTVSGSNLRHPTHWNLVRPTGACSHFRTLP</sequence>
<dbReference type="AlphaFoldDB" id="A0A375JF99"/>
<gene>
    <name evidence="1" type="ORF">CBM2634_U20078</name>
</gene>